<dbReference type="Proteomes" id="UP001269081">
    <property type="component" value="Unassembled WGS sequence"/>
</dbReference>
<name>A0ABU1YD93_9FLAO</name>
<dbReference type="EMBL" id="JAVDWQ010000019">
    <property type="protein sequence ID" value="MDR7212204.1"/>
    <property type="molecule type" value="Genomic_DNA"/>
</dbReference>
<organism evidence="1 2">
    <name type="scientific">Flavobacterium piscis</name>
    <dbReference type="NCBI Taxonomy" id="1114874"/>
    <lineage>
        <taxon>Bacteria</taxon>
        <taxon>Pseudomonadati</taxon>
        <taxon>Bacteroidota</taxon>
        <taxon>Flavobacteriia</taxon>
        <taxon>Flavobacteriales</taxon>
        <taxon>Flavobacteriaceae</taxon>
        <taxon>Flavobacterium</taxon>
    </lineage>
</organism>
<proteinExistence type="predicted"/>
<comment type="caution">
    <text evidence="1">The sequence shown here is derived from an EMBL/GenBank/DDBJ whole genome shotgun (WGS) entry which is preliminary data.</text>
</comment>
<dbReference type="RefSeq" id="WP_310283660.1">
    <property type="nucleotide sequence ID" value="NZ_JAVDWQ010000019.1"/>
</dbReference>
<gene>
    <name evidence="1" type="ORF">J2W48_004161</name>
</gene>
<sequence length="404" mass="47978">MKKKAMLLFLCFSTFVCCQEKKENKSDVNNIKSPEKSTDMLEKILKKQLKEGANKFLDEAGLELKKRAFEIEELDATLVIISNILKSNGYIQPNNKYFSVKIKNVFGRTIDFNSDNKYLYINFTDQCDKKMIFFSNNGIDYNGTNIVKNENFITDFYYLPEIFDYTKEFSDLKNIENEKIFRHTETSNSEIQIPHWKDIKDLAKQRKNNIQIIVARNMYLFNDSQAYFKWLILNDEYFMRSLVTTFGYYEDKELVKWVADQTEFINQNIEEANKIIYNKKCDGKIVFSQQLLTILAEDKAKATQFYELVHYNNYTNWLLSEKSNVDLTFSQKAEIIARIHSFIYSHKENYRIFDFMGVFAEYFDSDNKYTKEFKLKNYYNIPEFEEQWKQAKIDGDGISLPGEE</sequence>
<evidence type="ECO:0008006" key="3">
    <source>
        <dbReference type="Google" id="ProtNLM"/>
    </source>
</evidence>
<protein>
    <recommendedName>
        <fullName evidence="3">Lipoprotein</fullName>
    </recommendedName>
</protein>
<accession>A0ABU1YD93</accession>
<evidence type="ECO:0000313" key="1">
    <source>
        <dbReference type="EMBL" id="MDR7212204.1"/>
    </source>
</evidence>
<evidence type="ECO:0000313" key="2">
    <source>
        <dbReference type="Proteomes" id="UP001269081"/>
    </source>
</evidence>
<reference evidence="1 2" key="1">
    <citation type="submission" date="2023-07" db="EMBL/GenBank/DDBJ databases">
        <title>Sorghum-associated microbial communities from plants grown in Nebraska, USA.</title>
        <authorList>
            <person name="Schachtman D."/>
        </authorList>
    </citation>
    <scope>NUCLEOTIDE SEQUENCE [LARGE SCALE GENOMIC DNA]</scope>
    <source>
        <strain evidence="1 2">4129</strain>
    </source>
</reference>
<keyword evidence="2" id="KW-1185">Reference proteome</keyword>